<evidence type="ECO:0000259" key="2">
    <source>
        <dbReference type="Pfam" id="PF00266"/>
    </source>
</evidence>
<comment type="caution">
    <text evidence="3">The sequence shown here is derived from an EMBL/GenBank/DDBJ whole genome shotgun (WGS) entry which is preliminary data.</text>
</comment>
<dbReference type="OrthoDB" id="5978656at2759"/>
<dbReference type="InterPro" id="IPR015424">
    <property type="entry name" value="PyrdxlP-dep_Trfase"/>
</dbReference>
<dbReference type="RefSeq" id="XP_022491979.1">
    <property type="nucleotide sequence ID" value="XM_022628665.1"/>
</dbReference>
<proteinExistence type="predicted"/>
<name>A0A1F5LUM2_PENAI</name>
<sequence>MSLCQDELKFGHEMRQHFSFAPGYRNLNHGSFGASPTVIRNRANELREECEATPCPFIKYRFPQLLDDSRAAMSSFLGVPESTIVFVPNATTGVNTVLRNIVWNSDGRDEILQLDVIYGACAKTAQYVCEASGNKVRTRQSSRLEGNHPRIAIFDTIASNPRLRLPFAELTAVCRAEEVLSLIDGAHGIGQIDLNLSKLDPDFLVSNCHKWLFTPRSCAVFYVPERNQTMIRSILPTSHGFIARSQGSSCVKATDFVSNFDFVGTTDSVSFLTVPEAIQWRQTVCGGEDKIRQYCIQLSRKGGQRVAEILGTKVLGNVSHSLTECCMVNILLPLTKPTSGDESMIRTAGAPSITVTDWMQQTMIRRFKTFMPVFPFQGSWWVRLSGQIYLEESDFEWAGWTLKDLCETLLDEEN</sequence>
<reference evidence="3 4" key="1">
    <citation type="journal article" date="2016" name="Sci. Rep.">
        <title>Penicillium arizonense, a new, genome sequenced fungal species, reveals a high chemical diversity in secreted metabolites.</title>
        <authorList>
            <person name="Grijseels S."/>
            <person name="Nielsen J.C."/>
            <person name="Randelovic M."/>
            <person name="Nielsen J."/>
            <person name="Nielsen K.F."/>
            <person name="Workman M."/>
            <person name="Frisvad J.C."/>
        </authorList>
    </citation>
    <scope>NUCLEOTIDE SEQUENCE [LARGE SCALE GENOMIC DNA]</scope>
    <source>
        <strain evidence="3 4">CBS 141311</strain>
    </source>
</reference>
<evidence type="ECO:0000256" key="1">
    <source>
        <dbReference type="ARBA" id="ARBA00022898"/>
    </source>
</evidence>
<dbReference type="SUPFAM" id="SSF53383">
    <property type="entry name" value="PLP-dependent transferases"/>
    <property type="match status" value="1"/>
</dbReference>
<dbReference type="PANTHER" id="PTHR43092">
    <property type="entry name" value="L-CYSTEINE DESULFHYDRASE"/>
    <property type="match status" value="1"/>
</dbReference>
<gene>
    <name evidence="3" type="ORF">PENARI_c003G09498</name>
</gene>
<protein>
    <recommendedName>
        <fullName evidence="2">Aminotransferase class V domain-containing protein</fullName>
    </recommendedName>
</protein>
<dbReference type="Gene3D" id="3.40.640.10">
    <property type="entry name" value="Type I PLP-dependent aspartate aminotransferase-like (Major domain)"/>
    <property type="match status" value="1"/>
</dbReference>
<keyword evidence="1" id="KW-0663">Pyridoxal phosphate</keyword>
<accession>A0A1F5LUM2</accession>
<dbReference type="AlphaFoldDB" id="A0A1F5LUM2"/>
<dbReference type="EMBL" id="LXJU01000003">
    <property type="protein sequence ID" value="OGE56551.1"/>
    <property type="molecule type" value="Genomic_DNA"/>
</dbReference>
<dbReference type="InterPro" id="IPR000192">
    <property type="entry name" value="Aminotrans_V_dom"/>
</dbReference>
<dbReference type="Pfam" id="PF00266">
    <property type="entry name" value="Aminotran_5"/>
    <property type="match status" value="1"/>
</dbReference>
<evidence type="ECO:0000313" key="4">
    <source>
        <dbReference type="Proteomes" id="UP000177622"/>
    </source>
</evidence>
<evidence type="ECO:0000313" key="3">
    <source>
        <dbReference type="EMBL" id="OGE56551.1"/>
    </source>
</evidence>
<dbReference type="STRING" id="1835702.A0A1F5LUM2"/>
<feature type="domain" description="Aminotransferase class V" evidence="2">
    <location>
        <begin position="62"/>
        <end position="329"/>
    </location>
</feature>
<keyword evidence="4" id="KW-1185">Reference proteome</keyword>
<dbReference type="GeneID" id="34573399"/>
<organism evidence="3 4">
    <name type="scientific">Penicillium arizonense</name>
    <dbReference type="NCBI Taxonomy" id="1835702"/>
    <lineage>
        <taxon>Eukaryota</taxon>
        <taxon>Fungi</taxon>
        <taxon>Dikarya</taxon>
        <taxon>Ascomycota</taxon>
        <taxon>Pezizomycotina</taxon>
        <taxon>Eurotiomycetes</taxon>
        <taxon>Eurotiomycetidae</taxon>
        <taxon>Eurotiales</taxon>
        <taxon>Aspergillaceae</taxon>
        <taxon>Penicillium</taxon>
    </lineage>
</organism>
<dbReference type="Proteomes" id="UP000177622">
    <property type="component" value="Unassembled WGS sequence"/>
</dbReference>
<dbReference type="PANTHER" id="PTHR43092:SF2">
    <property type="entry name" value="HERCYNYLCYSTEINE SULFOXIDE LYASE"/>
    <property type="match status" value="1"/>
</dbReference>
<dbReference type="InterPro" id="IPR015421">
    <property type="entry name" value="PyrdxlP-dep_Trfase_major"/>
</dbReference>